<dbReference type="InterPro" id="IPR013120">
    <property type="entry name" value="FAR_NAD-bd"/>
</dbReference>
<protein>
    <recommendedName>
        <fullName evidence="3 7">UDP-glucose 6-dehydrogenase</fullName>
        <ecNumber evidence="3 7">1.1.1.22</ecNumber>
    </recommendedName>
</protein>
<dbReference type="Gene3D" id="1.20.5.100">
    <property type="entry name" value="Cytochrome c1, transmembrane anchor, C-terminal"/>
    <property type="match status" value="1"/>
</dbReference>
<dbReference type="GO" id="GO:0006024">
    <property type="term" value="P:glycosaminoglycan biosynthetic process"/>
    <property type="evidence" value="ECO:0007669"/>
    <property type="project" value="TreeGrafter"/>
</dbReference>
<dbReference type="NCBIfam" id="TIGR03026">
    <property type="entry name" value="NDP-sugDHase"/>
    <property type="match status" value="1"/>
</dbReference>
<evidence type="ECO:0000256" key="1">
    <source>
        <dbReference type="ARBA" id="ARBA00004701"/>
    </source>
</evidence>
<comment type="catalytic activity">
    <reaction evidence="6 7">
        <text>UDP-alpha-D-glucose + 2 NAD(+) + H2O = UDP-alpha-D-glucuronate + 2 NADH + 3 H(+)</text>
        <dbReference type="Rhea" id="RHEA:23596"/>
        <dbReference type="ChEBI" id="CHEBI:15377"/>
        <dbReference type="ChEBI" id="CHEBI:15378"/>
        <dbReference type="ChEBI" id="CHEBI:57540"/>
        <dbReference type="ChEBI" id="CHEBI:57945"/>
        <dbReference type="ChEBI" id="CHEBI:58052"/>
        <dbReference type="ChEBI" id="CHEBI:58885"/>
        <dbReference type="EC" id="1.1.1.22"/>
    </reaction>
</comment>
<comment type="pathway">
    <text evidence="1">Nucleotide-sugar biosynthesis; UDP-alpha-D-glucuronate biosynthesis; UDP-alpha-D-glucuronate from UDP-alpha-D-glucose: step 1/1.</text>
</comment>
<organism evidence="8 9">
    <name type="scientific">Aspergillus terreus</name>
    <dbReference type="NCBI Taxonomy" id="33178"/>
    <lineage>
        <taxon>Eukaryota</taxon>
        <taxon>Fungi</taxon>
        <taxon>Dikarya</taxon>
        <taxon>Ascomycota</taxon>
        <taxon>Pezizomycotina</taxon>
        <taxon>Eurotiomycetes</taxon>
        <taxon>Eurotiomycetidae</taxon>
        <taxon>Eurotiales</taxon>
        <taxon>Aspergillaceae</taxon>
        <taxon>Aspergillus</taxon>
        <taxon>Aspergillus subgen. Circumdati</taxon>
    </lineage>
</organism>
<dbReference type="GO" id="GO:0051287">
    <property type="term" value="F:NAD binding"/>
    <property type="evidence" value="ECO:0007669"/>
    <property type="project" value="InterPro"/>
</dbReference>
<dbReference type="SMART" id="SM00984">
    <property type="entry name" value="UDPG_MGDP_dh_C"/>
    <property type="match status" value="1"/>
</dbReference>
<dbReference type="Gene3D" id="3.40.50.720">
    <property type="entry name" value="NAD(P)-binding Rossmann-like Domain"/>
    <property type="match status" value="3"/>
</dbReference>
<keyword evidence="9" id="KW-1185">Reference proteome</keyword>
<evidence type="ECO:0000313" key="9">
    <source>
        <dbReference type="Proteomes" id="UP000452235"/>
    </source>
</evidence>
<name>A0A5M3YKQ9_ASPTE</name>
<dbReference type="SUPFAM" id="SSF51735">
    <property type="entry name" value="NAD(P)-binding Rossmann-fold domains"/>
    <property type="match status" value="2"/>
</dbReference>
<sequence>MIQKITCIGAGFVGGPLGAVLAFQCPEITVTVVDKNPARIESWNSDDLPMYEPGLSELIAQQTKSGRQAAEKLAALYKRWVPRELIITMDQWSAELSKLASNALLAQRISSINSLSAICEAVGADINSVAEGLGADPRIGNKMLQSGLGWGGSCFPKDVAALVYLARSLGLDSVANYWAAVLDMNRAQQDRFAHRILNCMHGCVNGKSIAILGFAFKPNTSDTKESPSKNLACQLLREGATICVYDPMVSEDQIYKDINPSEEESKRLRSFSTAEEACAGVEAIVVATAWHQFKTPDGCQVPYKANKAVCTNVSQLNDIQNDGVYPDAEKERIYWPSIVENMLQNYESAVRGKFKTISASKNVVSVSLVWRGEIASSRLCLEEHQWARFTGDGGSIAAIIHNGARVHWNAPHSVLRAENALSTLDILAAAARSHNRFGYVSGGVRTPGPQPAPPHRFLEALPATNGYAQSKTLPEQLVRDYASRMHGSNHYRSIITPGYIIGNADAGDVNLNGFMPPRALVEQWDEKHPTWPVMYFLCRRG</sequence>
<dbReference type="PANTHER" id="PTHR11374:SF3">
    <property type="entry name" value="UDP-GLUCOSE 6-DEHYDROGENASE"/>
    <property type="match status" value="1"/>
</dbReference>
<dbReference type="AlphaFoldDB" id="A0A5M3YKQ9"/>
<dbReference type="InterPro" id="IPR017476">
    <property type="entry name" value="UDP-Glc/GDP-Man"/>
</dbReference>
<dbReference type="GO" id="GO:0003979">
    <property type="term" value="F:UDP-glucose 6-dehydrogenase activity"/>
    <property type="evidence" value="ECO:0007669"/>
    <property type="project" value="UniProtKB-EC"/>
</dbReference>
<dbReference type="VEuPathDB" id="FungiDB:ATEG_00996"/>
<evidence type="ECO:0000256" key="6">
    <source>
        <dbReference type="ARBA" id="ARBA00047473"/>
    </source>
</evidence>
<evidence type="ECO:0000313" key="8">
    <source>
        <dbReference type="EMBL" id="GFF11791.1"/>
    </source>
</evidence>
<dbReference type="EMBL" id="BLJY01000001">
    <property type="protein sequence ID" value="GFF11791.1"/>
    <property type="molecule type" value="Genomic_DNA"/>
</dbReference>
<dbReference type="InterPro" id="IPR036291">
    <property type="entry name" value="NAD(P)-bd_dom_sf"/>
</dbReference>
<keyword evidence="4 7" id="KW-0560">Oxidoreductase</keyword>
<dbReference type="InterPro" id="IPR014027">
    <property type="entry name" value="UDP-Glc/GDP-Man_DH_C"/>
</dbReference>
<dbReference type="GO" id="GO:0006065">
    <property type="term" value="P:UDP-glucuronate biosynthetic process"/>
    <property type="evidence" value="ECO:0007669"/>
    <property type="project" value="UniProtKB-UniPathway"/>
</dbReference>
<keyword evidence="5 7" id="KW-0520">NAD</keyword>
<dbReference type="Pfam" id="PF07993">
    <property type="entry name" value="NAD_binding_4"/>
    <property type="match status" value="1"/>
</dbReference>
<comment type="similarity">
    <text evidence="2 7">Belongs to the UDP-glucose/GDP-mannose dehydrogenase family.</text>
</comment>
<dbReference type="PIRSF" id="PIRSF000124">
    <property type="entry name" value="UDPglc_GDPman_dh"/>
    <property type="match status" value="1"/>
</dbReference>
<reference evidence="8 9" key="1">
    <citation type="submission" date="2020-01" db="EMBL/GenBank/DDBJ databases">
        <title>Aspergillus terreus IFO 6365 whole genome shotgun sequence.</title>
        <authorList>
            <person name="Kanamasa S."/>
            <person name="Takahashi H."/>
        </authorList>
    </citation>
    <scope>NUCLEOTIDE SEQUENCE [LARGE SCALE GENOMIC DNA]</scope>
    <source>
        <strain evidence="8 9">IFO 6365</strain>
    </source>
</reference>
<dbReference type="PANTHER" id="PTHR11374">
    <property type="entry name" value="UDP-GLUCOSE DEHYDROGENASE/UDP-MANNAC DEHYDROGENASE"/>
    <property type="match status" value="1"/>
</dbReference>
<dbReference type="EC" id="1.1.1.22" evidence="3 7"/>
<dbReference type="InterPro" id="IPR028356">
    <property type="entry name" value="UDPglc_DH_euk"/>
</dbReference>
<evidence type="ECO:0000256" key="5">
    <source>
        <dbReference type="ARBA" id="ARBA00023027"/>
    </source>
</evidence>
<dbReference type="InterPro" id="IPR001732">
    <property type="entry name" value="UDP-Glc/GDP-Man_DH_N"/>
</dbReference>
<dbReference type="Pfam" id="PF03721">
    <property type="entry name" value="UDPG_MGDP_dh_N"/>
    <property type="match status" value="1"/>
</dbReference>
<dbReference type="GO" id="GO:0000271">
    <property type="term" value="P:polysaccharide biosynthetic process"/>
    <property type="evidence" value="ECO:0007669"/>
    <property type="project" value="InterPro"/>
</dbReference>
<dbReference type="Pfam" id="PF00984">
    <property type="entry name" value="UDPG_MGDP_dh"/>
    <property type="match status" value="1"/>
</dbReference>
<proteinExistence type="inferred from homology"/>
<dbReference type="SUPFAM" id="SSF52413">
    <property type="entry name" value="UDP-glucose/GDP-mannose dehydrogenase C-terminal domain"/>
    <property type="match status" value="1"/>
</dbReference>
<dbReference type="InterPro" id="IPR036220">
    <property type="entry name" value="UDP-Glc/GDP-Man_DH_C_sf"/>
</dbReference>
<accession>A0A5M3YKQ9</accession>
<dbReference type="GO" id="GO:0005634">
    <property type="term" value="C:nucleus"/>
    <property type="evidence" value="ECO:0007669"/>
    <property type="project" value="TreeGrafter"/>
</dbReference>
<comment type="caution">
    <text evidence="8">The sequence shown here is derived from an EMBL/GenBank/DDBJ whole genome shotgun (WGS) entry which is preliminary data.</text>
</comment>
<evidence type="ECO:0000256" key="3">
    <source>
        <dbReference type="ARBA" id="ARBA00012954"/>
    </source>
</evidence>
<dbReference type="InterPro" id="IPR008927">
    <property type="entry name" value="6-PGluconate_DH-like_C_sf"/>
</dbReference>
<dbReference type="OrthoDB" id="5059218at2759"/>
<dbReference type="Proteomes" id="UP000452235">
    <property type="component" value="Unassembled WGS sequence"/>
</dbReference>
<dbReference type="SUPFAM" id="SSF48179">
    <property type="entry name" value="6-phosphogluconate dehydrogenase C-terminal domain-like"/>
    <property type="match status" value="1"/>
</dbReference>
<dbReference type="Pfam" id="PF03720">
    <property type="entry name" value="UDPG_MGDP_dh_C"/>
    <property type="match status" value="1"/>
</dbReference>
<dbReference type="UniPathway" id="UPA00038">
    <property type="reaction ID" value="UER00491"/>
</dbReference>
<gene>
    <name evidence="8" type="ORF">ATEIFO6365_0001001100</name>
</gene>
<dbReference type="InterPro" id="IPR014026">
    <property type="entry name" value="UDP-Glc/GDP-Man_DH_dimer"/>
</dbReference>
<evidence type="ECO:0000256" key="4">
    <source>
        <dbReference type="ARBA" id="ARBA00023002"/>
    </source>
</evidence>
<dbReference type="VEuPathDB" id="FungiDB:ATEG_01002"/>
<evidence type="ECO:0000256" key="7">
    <source>
        <dbReference type="PIRNR" id="PIRNR000124"/>
    </source>
</evidence>
<dbReference type="InterPro" id="IPR028357">
    <property type="entry name" value="UDPglc_DH_bac"/>
</dbReference>
<evidence type="ECO:0000256" key="2">
    <source>
        <dbReference type="ARBA" id="ARBA00006601"/>
    </source>
</evidence>
<dbReference type="FunFam" id="1.20.5.100:FF:000001">
    <property type="entry name" value="UDP-glucose 6-dehydrogenase"/>
    <property type="match status" value="1"/>
</dbReference>
<dbReference type="PIRSF" id="PIRSF500134">
    <property type="entry name" value="UDPglc_DH_bac"/>
    <property type="match status" value="1"/>
</dbReference>